<comment type="caution">
    <text evidence="1">The sequence shown here is derived from an EMBL/GenBank/DDBJ whole genome shotgun (WGS) entry which is preliminary data.</text>
</comment>
<organism evidence="1 2">
    <name type="scientific">Mycena albidolilacea</name>
    <dbReference type="NCBI Taxonomy" id="1033008"/>
    <lineage>
        <taxon>Eukaryota</taxon>
        <taxon>Fungi</taxon>
        <taxon>Dikarya</taxon>
        <taxon>Basidiomycota</taxon>
        <taxon>Agaricomycotina</taxon>
        <taxon>Agaricomycetes</taxon>
        <taxon>Agaricomycetidae</taxon>
        <taxon>Agaricales</taxon>
        <taxon>Marasmiineae</taxon>
        <taxon>Mycenaceae</taxon>
        <taxon>Mycena</taxon>
    </lineage>
</organism>
<name>A0AAD6Z3K4_9AGAR</name>
<dbReference type="AlphaFoldDB" id="A0AAD6Z3K4"/>
<evidence type="ECO:0000313" key="1">
    <source>
        <dbReference type="EMBL" id="KAJ7305556.1"/>
    </source>
</evidence>
<accession>A0AAD6Z3K4</accession>
<proteinExistence type="predicted"/>
<evidence type="ECO:0000313" key="2">
    <source>
        <dbReference type="Proteomes" id="UP001218218"/>
    </source>
</evidence>
<keyword evidence="2" id="KW-1185">Reference proteome</keyword>
<sequence>MTMSTSISVTGSSPLRSRFCPWFRMLMLFYVDRERSYLSGFPHWRNICCLGYGYRYPRVYLHTGTPSELHPSLAMSEKNSLFFHTQRRTPSWRLPARLSVQWRCASLLCRRAMNATLFSLAPKPISHTLFCVPAHVLGSSRLSRMGAVHMPPIPPVSRKRWVPLAVCDPSTPRNNPAPRISARRRKRHLLLKPVRRDVRPGHEHGHRHGYVRMWVIRRRQERNSNSNGKLLLLLAASMINNGCSWQVGGAVQCASIYRWI</sequence>
<gene>
    <name evidence="1" type="ORF">DFH08DRAFT_902717</name>
</gene>
<dbReference type="Proteomes" id="UP001218218">
    <property type="component" value="Unassembled WGS sequence"/>
</dbReference>
<protein>
    <submittedName>
        <fullName evidence="1">Uncharacterized protein</fullName>
    </submittedName>
</protein>
<reference evidence="1" key="1">
    <citation type="submission" date="2023-03" db="EMBL/GenBank/DDBJ databases">
        <title>Massive genome expansion in bonnet fungi (Mycena s.s.) driven by repeated elements and novel gene families across ecological guilds.</title>
        <authorList>
            <consortium name="Lawrence Berkeley National Laboratory"/>
            <person name="Harder C.B."/>
            <person name="Miyauchi S."/>
            <person name="Viragh M."/>
            <person name="Kuo A."/>
            <person name="Thoen E."/>
            <person name="Andreopoulos B."/>
            <person name="Lu D."/>
            <person name="Skrede I."/>
            <person name="Drula E."/>
            <person name="Henrissat B."/>
            <person name="Morin E."/>
            <person name="Kohler A."/>
            <person name="Barry K."/>
            <person name="LaButti K."/>
            <person name="Morin E."/>
            <person name="Salamov A."/>
            <person name="Lipzen A."/>
            <person name="Mereny Z."/>
            <person name="Hegedus B."/>
            <person name="Baldrian P."/>
            <person name="Stursova M."/>
            <person name="Weitz H."/>
            <person name="Taylor A."/>
            <person name="Grigoriev I.V."/>
            <person name="Nagy L.G."/>
            <person name="Martin F."/>
            <person name="Kauserud H."/>
        </authorList>
    </citation>
    <scope>NUCLEOTIDE SEQUENCE</scope>
    <source>
        <strain evidence="1">CBHHK002</strain>
    </source>
</reference>
<dbReference type="EMBL" id="JARIHO010000096">
    <property type="protein sequence ID" value="KAJ7305556.1"/>
    <property type="molecule type" value="Genomic_DNA"/>
</dbReference>